<protein>
    <submittedName>
        <fullName evidence="9">ABC transporter substrate-binding protein</fullName>
    </submittedName>
</protein>
<evidence type="ECO:0000313" key="10">
    <source>
        <dbReference type="Proteomes" id="UP001290455"/>
    </source>
</evidence>
<dbReference type="SUPFAM" id="SSF53850">
    <property type="entry name" value="Periplasmic binding protein-like II"/>
    <property type="match status" value="1"/>
</dbReference>
<dbReference type="PROSITE" id="PS01040">
    <property type="entry name" value="SBP_BACTERIAL_5"/>
    <property type="match status" value="1"/>
</dbReference>
<dbReference type="PANTHER" id="PTHR30290:SF10">
    <property type="entry name" value="PERIPLASMIC OLIGOPEPTIDE-BINDING PROTEIN-RELATED"/>
    <property type="match status" value="1"/>
</dbReference>
<feature type="coiled-coil region" evidence="5">
    <location>
        <begin position="473"/>
        <end position="500"/>
    </location>
</feature>
<evidence type="ECO:0000256" key="4">
    <source>
        <dbReference type="ARBA" id="ARBA00022729"/>
    </source>
</evidence>
<keyword evidence="10" id="KW-1185">Reference proteome</keyword>
<feature type="region of interest" description="Disordered" evidence="6">
    <location>
        <begin position="30"/>
        <end position="55"/>
    </location>
</feature>
<sequence>MHSKKLWAKLVMFMMVVGLVLSGCNKYNQETTTPQKNTNDNTNTNEEVEEAKSADPNVFNFATNQDIPHLDPHSTAANTSFRITYMLYDRLVTYDGTDTEVKPQLAENWEISEDGKTYTFFLRKDAKFHDGSPVTSEAVQYSFTRALKLGKSAAGIFKKVIDENSFEIVDDHTIKIKLKEPFGPFVKTLGTVFGNILNPKLAENHGDDMAESYLADKEVGSGPYILESWDRGQKLVLKANENYWGGTPTMKTVNVLIVPEPSTGRLMLEKGELDLLDDTMISPDVLKQMDGKNNVEVVESPGYQIDDFAMNMTAKPLDNKLVRQALAHSVNYEAIIDSILLGGAERVPGIVPKGMFGFNPDAKLYDYNLDKAKELLKEAGLEDGFDLELAISENNEVRKNIAVMLQADLAKIGVNLKINTLAWPTFLDLVTSGKHQLALAAWTPDYADPDYNLWYFAHSSSKGPGFNLAFFENAKVDQLLEEARKSVDEAKREANYKEIQAIMAEEAPYIFVGQSTVEAAKKTWVKGYEINPMNTWYVPFHKITKD</sequence>
<feature type="chain" id="PRO_5045372451" evidence="7">
    <location>
        <begin position="23"/>
        <end position="546"/>
    </location>
</feature>
<feature type="domain" description="Solute-binding protein family 5" evidence="8">
    <location>
        <begin position="100"/>
        <end position="462"/>
    </location>
</feature>
<comment type="similarity">
    <text evidence="2">Belongs to the bacterial solute-binding protein 5 family.</text>
</comment>
<keyword evidence="5" id="KW-0175">Coiled coil</keyword>
<dbReference type="InterPro" id="IPR030678">
    <property type="entry name" value="Peptide/Ni-bd"/>
</dbReference>
<dbReference type="PANTHER" id="PTHR30290">
    <property type="entry name" value="PERIPLASMIC BINDING COMPONENT OF ABC TRANSPORTER"/>
    <property type="match status" value="1"/>
</dbReference>
<comment type="subcellular location">
    <subcellularLocation>
        <location evidence="1">Cell membrane</location>
        <topology evidence="1">Lipid-anchor</topology>
    </subcellularLocation>
</comment>
<evidence type="ECO:0000256" key="1">
    <source>
        <dbReference type="ARBA" id="ARBA00004193"/>
    </source>
</evidence>
<keyword evidence="3" id="KW-0813">Transport</keyword>
<evidence type="ECO:0000259" key="8">
    <source>
        <dbReference type="Pfam" id="PF00496"/>
    </source>
</evidence>
<dbReference type="RefSeq" id="WP_322445621.1">
    <property type="nucleotide sequence ID" value="NZ_JAXOFX010000003.1"/>
</dbReference>
<evidence type="ECO:0000256" key="3">
    <source>
        <dbReference type="ARBA" id="ARBA00022448"/>
    </source>
</evidence>
<proteinExistence type="inferred from homology"/>
<dbReference type="InterPro" id="IPR023765">
    <property type="entry name" value="SBP_5_CS"/>
</dbReference>
<name>A0ABU5IVZ7_9BACI</name>
<comment type="caution">
    <text evidence="9">The sequence shown here is derived from an EMBL/GenBank/DDBJ whole genome shotgun (WGS) entry which is preliminary data.</text>
</comment>
<gene>
    <name evidence="9" type="ORF">SM124_06140</name>
</gene>
<reference evidence="9 10" key="1">
    <citation type="submission" date="2023-11" db="EMBL/GenBank/DDBJ databases">
        <title>Bacillus jintuensis, isolated from a mudflat on the Beibu Gulf coast.</title>
        <authorList>
            <person name="Li M."/>
        </authorList>
    </citation>
    <scope>NUCLEOTIDE SEQUENCE [LARGE SCALE GENOMIC DNA]</scope>
    <source>
        <strain evidence="9 10">31A1R</strain>
    </source>
</reference>
<evidence type="ECO:0000256" key="7">
    <source>
        <dbReference type="SAM" id="SignalP"/>
    </source>
</evidence>
<evidence type="ECO:0000256" key="6">
    <source>
        <dbReference type="SAM" id="MobiDB-lite"/>
    </source>
</evidence>
<accession>A0ABU5IVZ7</accession>
<organism evidence="9 10">
    <name type="scientific">Robertmurraya mangrovi</name>
    <dbReference type="NCBI Taxonomy" id="3098077"/>
    <lineage>
        <taxon>Bacteria</taxon>
        <taxon>Bacillati</taxon>
        <taxon>Bacillota</taxon>
        <taxon>Bacilli</taxon>
        <taxon>Bacillales</taxon>
        <taxon>Bacillaceae</taxon>
        <taxon>Robertmurraya</taxon>
    </lineage>
</organism>
<dbReference type="Gene3D" id="3.10.105.10">
    <property type="entry name" value="Dipeptide-binding Protein, Domain 3"/>
    <property type="match status" value="1"/>
</dbReference>
<keyword evidence="4 7" id="KW-0732">Signal</keyword>
<evidence type="ECO:0000256" key="2">
    <source>
        <dbReference type="ARBA" id="ARBA00005695"/>
    </source>
</evidence>
<dbReference type="InterPro" id="IPR000914">
    <property type="entry name" value="SBP_5_dom"/>
</dbReference>
<evidence type="ECO:0000313" key="9">
    <source>
        <dbReference type="EMBL" id="MDZ5471323.1"/>
    </source>
</evidence>
<evidence type="ECO:0000256" key="5">
    <source>
        <dbReference type="SAM" id="Coils"/>
    </source>
</evidence>
<dbReference type="EMBL" id="JAXOFX010000003">
    <property type="protein sequence ID" value="MDZ5471323.1"/>
    <property type="molecule type" value="Genomic_DNA"/>
</dbReference>
<dbReference type="CDD" id="cd08512">
    <property type="entry name" value="PBP2_NikA_DppA_OppA_like_7"/>
    <property type="match status" value="1"/>
</dbReference>
<dbReference type="Pfam" id="PF00496">
    <property type="entry name" value="SBP_bac_5"/>
    <property type="match status" value="1"/>
</dbReference>
<dbReference type="Proteomes" id="UP001290455">
    <property type="component" value="Unassembled WGS sequence"/>
</dbReference>
<dbReference type="PIRSF" id="PIRSF002741">
    <property type="entry name" value="MppA"/>
    <property type="match status" value="1"/>
</dbReference>
<feature type="signal peptide" evidence="7">
    <location>
        <begin position="1"/>
        <end position="22"/>
    </location>
</feature>
<dbReference type="PROSITE" id="PS51257">
    <property type="entry name" value="PROKAR_LIPOPROTEIN"/>
    <property type="match status" value="1"/>
</dbReference>
<dbReference type="InterPro" id="IPR039424">
    <property type="entry name" value="SBP_5"/>
</dbReference>
<dbReference type="Gene3D" id="3.90.76.10">
    <property type="entry name" value="Dipeptide-binding Protein, Domain 1"/>
    <property type="match status" value="1"/>
</dbReference>
<feature type="compositionally biased region" description="Low complexity" evidence="6">
    <location>
        <begin position="31"/>
        <end position="45"/>
    </location>
</feature>
<dbReference type="Gene3D" id="3.40.190.10">
    <property type="entry name" value="Periplasmic binding protein-like II"/>
    <property type="match status" value="1"/>
</dbReference>